<proteinExistence type="predicted"/>
<evidence type="ECO:0000313" key="2">
    <source>
        <dbReference type="Proteomes" id="UP000030762"/>
    </source>
</evidence>
<dbReference type="EMBL" id="JH767161">
    <property type="protein sequence ID" value="EQC33016.1"/>
    <property type="molecule type" value="Genomic_DNA"/>
</dbReference>
<evidence type="ECO:0000313" key="1">
    <source>
        <dbReference type="EMBL" id="EQC33016.1"/>
    </source>
</evidence>
<dbReference type="GeneID" id="19950263"/>
<dbReference type="InParanoid" id="T0QE65"/>
<dbReference type="OMA" id="ARVTYTW"/>
<organism evidence="1 2">
    <name type="scientific">Saprolegnia diclina (strain VS20)</name>
    <dbReference type="NCBI Taxonomy" id="1156394"/>
    <lineage>
        <taxon>Eukaryota</taxon>
        <taxon>Sar</taxon>
        <taxon>Stramenopiles</taxon>
        <taxon>Oomycota</taxon>
        <taxon>Saprolegniomycetes</taxon>
        <taxon>Saprolegniales</taxon>
        <taxon>Saprolegniaceae</taxon>
        <taxon>Saprolegnia</taxon>
    </lineage>
</organism>
<dbReference type="VEuPathDB" id="FungiDB:SDRG_09536"/>
<dbReference type="RefSeq" id="XP_008613702.1">
    <property type="nucleotide sequence ID" value="XM_008615480.1"/>
</dbReference>
<gene>
    <name evidence="1" type="ORF">SDRG_09536</name>
</gene>
<sequence>MPWIEEWGTATLAIALHRRRSPDDALCPADFVYPDEHVVLVLRVEPPTSDSPLLSLDQWHTYKASVVSTLSIVDAASTLFETSCDFVPSPDPAALVLHAPVALRASWTEGASLRLSVQLQQSVGHFRRIETQRVKKLESLLHGALPQYMFWPETLPSSHLSRQVTAQIALGRSVGFSHSIYQIGSKHCVVLRFEHPPNAPCDLVLHDVCLHVEPSGYLVDESDAHAFPVVLRPGEHWHVVLYLSFQLETSRGSRPSATGARVTYTWSTFAEMAPLTQSADIELPSLPETPSLALRQQWLGVEVSARLDAAPLRAGEVSPVVLCVTNQSAAEMALSLLVLSPAYAALDVAPLHGDVKYLALASQACSAPPAWTTPNATLRIGMLAPGATTKATLDVTVIDAGAITVDNLVLIDHATETLYRPWTPWTLVAS</sequence>
<reference evidence="1 2" key="1">
    <citation type="submission" date="2012-04" db="EMBL/GenBank/DDBJ databases">
        <title>The Genome Sequence of Saprolegnia declina VS20.</title>
        <authorList>
            <consortium name="The Broad Institute Genome Sequencing Platform"/>
            <person name="Russ C."/>
            <person name="Nusbaum C."/>
            <person name="Tyler B."/>
            <person name="van West P."/>
            <person name="Dieguez-Uribeondo J."/>
            <person name="de Bruijn I."/>
            <person name="Tripathy S."/>
            <person name="Jiang R."/>
            <person name="Young S.K."/>
            <person name="Zeng Q."/>
            <person name="Gargeya S."/>
            <person name="Fitzgerald M."/>
            <person name="Haas B."/>
            <person name="Abouelleil A."/>
            <person name="Alvarado L."/>
            <person name="Arachchi H.M."/>
            <person name="Berlin A."/>
            <person name="Chapman S.B."/>
            <person name="Goldberg J."/>
            <person name="Griggs A."/>
            <person name="Gujja S."/>
            <person name="Hansen M."/>
            <person name="Howarth C."/>
            <person name="Imamovic A."/>
            <person name="Larimer J."/>
            <person name="McCowen C."/>
            <person name="Montmayeur A."/>
            <person name="Murphy C."/>
            <person name="Neiman D."/>
            <person name="Pearson M."/>
            <person name="Priest M."/>
            <person name="Roberts A."/>
            <person name="Saif S."/>
            <person name="Shea T."/>
            <person name="Sisk P."/>
            <person name="Sykes S."/>
            <person name="Wortman J."/>
            <person name="Nusbaum C."/>
            <person name="Birren B."/>
        </authorList>
    </citation>
    <scope>NUCLEOTIDE SEQUENCE [LARGE SCALE GENOMIC DNA]</scope>
    <source>
        <strain evidence="1 2">VS20</strain>
    </source>
</reference>
<keyword evidence="2" id="KW-1185">Reference proteome</keyword>
<protein>
    <submittedName>
        <fullName evidence="1">Uncharacterized protein</fullName>
    </submittedName>
</protein>
<accession>T0QE65</accession>
<name>T0QE65_SAPDV</name>
<dbReference type="Proteomes" id="UP000030762">
    <property type="component" value="Unassembled WGS sequence"/>
</dbReference>
<dbReference type="AlphaFoldDB" id="T0QE65"/>
<dbReference type="OrthoDB" id="73751at2759"/>